<comment type="caution">
    <text evidence="1">The sequence shown here is derived from an EMBL/GenBank/DDBJ whole genome shotgun (WGS) entry which is preliminary data.</text>
</comment>
<protein>
    <submittedName>
        <fullName evidence="1">1236_t:CDS:1</fullName>
    </submittedName>
</protein>
<gene>
    <name evidence="1" type="ORF">ACOLOM_LOCUS10406</name>
</gene>
<dbReference type="EMBL" id="CAJVPT010033437">
    <property type="protein sequence ID" value="CAG8704792.1"/>
    <property type="molecule type" value="Genomic_DNA"/>
</dbReference>
<reference evidence="1" key="1">
    <citation type="submission" date="2021-06" db="EMBL/GenBank/DDBJ databases">
        <authorList>
            <person name="Kallberg Y."/>
            <person name="Tangrot J."/>
            <person name="Rosling A."/>
        </authorList>
    </citation>
    <scope>NUCLEOTIDE SEQUENCE</scope>
    <source>
        <strain evidence="1">CL356</strain>
    </source>
</reference>
<organism evidence="1 2">
    <name type="scientific">Acaulospora colombiana</name>
    <dbReference type="NCBI Taxonomy" id="27376"/>
    <lineage>
        <taxon>Eukaryota</taxon>
        <taxon>Fungi</taxon>
        <taxon>Fungi incertae sedis</taxon>
        <taxon>Mucoromycota</taxon>
        <taxon>Glomeromycotina</taxon>
        <taxon>Glomeromycetes</taxon>
        <taxon>Diversisporales</taxon>
        <taxon>Acaulosporaceae</taxon>
        <taxon>Acaulospora</taxon>
    </lineage>
</organism>
<name>A0ACA9PK37_9GLOM</name>
<keyword evidence="2" id="KW-1185">Reference proteome</keyword>
<feature type="non-terminal residue" evidence="1">
    <location>
        <position position="65"/>
    </location>
</feature>
<proteinExistence type="predicted"/>
<dbReference type="Proteomes" id="UP000789525">
    <property type="component" value="Unassembled WGS sequence"/>
</dbReference>
<sequence>MIVGKGTDSRILGFISTILGHSKGASPAHLPEFPLPSTHPQCLTQMPSPATPKMISQTDGEESYR</sequence>
<accession>A0ACA9PK37</accession>
<evidence type="ECO:0000313" key="1">
    <source>
        <dbReference type="EMBL" id="CAG8704792.1"/>
    </source>
</evidence>
<evidence type="ECO:0000313" key="2">
    <source>
        <dbReference type="Proteomes" id="UP000789525"/>
    </source>
</evidence>